<keyword evidence="7" id="KW-1185">Reference proteome</keyword>
<name>A0A4R0RCP7_9APHY</name>
<dbReference type="Gene3D" id="2.60.40.150">
    <property type="entry name" value="C2 domain"/>
    <property type="match status" value="1"/>
</dbReference>
<dbReference type="OrthoDB" id="1668230at2759"/>
<dbReference type="Pfam" id="PF07714">
    <property type="entry name" value="PK_Tyr_Ser-Thr"/>
    <property type="match status" value="1"/>
</dbReference>
<protein>
    <submittedName>
        <fullName evidence="6">POC1 centriolar protein</fullName>
    </submittedName>
</protein>
<organism evidence="6 7">
    <name type="scientific">Steccherinum ochraceum</name>
    <dbReference type="NCBI Taxonomy" id="92696"/>
    <lineage>
        <taxon>Eukaryota</taxon>
        <taxon>Fungi</taxon>
        <taxon>Dikarya</taxon>
        <taxon>Basidiomycota</taxon>
        <taxon>Agaricomycotina</taxon>
        <taxon>Agaricomycetes</taxon>
        <taxon>Polyporales</taxon>
        <taxon>Steccherinaceae</taxon>
        <taxon>Steccherinum</taxon>
    </lineage>
</organism>
<reference evidence="6 7" key="1">
    <citation type="submission" date="2018-11" db="EMBL/GenBank/DDBJ databases">
        <title>Genome assembly of Steccherinum ochraceum LE-BIN_3174, the white-rot fungus of the Steccherinaceae family (The Residual Polyporoid clade, Polyporales, Basidiomycota).</title>
        <authorList>
            <person name="Fedorova T.V."/>
            <person name="Glazunova O.A."/>
            <person name="Landesman E.O."/>
            <person name="Moiseenko K.V."/>
            <person name="Psurtseva N.V."/>
            <person name="Savinova O.S."/>
            <person name="Shakhova N.V."/>
            <person name="Tyazhelova T.V."/>
            <person name="Vasina D.V."/>
        </authorList>
    </citation>
    <scope>NUCLEOTIDE SEQUENCE [LARGE SCALE GENOMIC DNA]</scope>
    <source>
        <strain evidence="6 7">LE-BIN_3174</strain>
    </source>
</reference>
<dbReference type="InterPro" id="IPR000008">
    <property type="entry name" value="C2_dom"/>
</dbReference>
<dbReference type="InterPro" id="IPR000719">
    <property type="entry name" value="Prot_kinase_dom"/>
</dbReference>
<dbReference type="PANTHER" id="PTHR10039:SF14">
    <property type="entry name" value="NACHT DOMAIN-CONTAINING PROTEIN"/>
    <property type="match status" value="1"/>
</dbReference>
<dbReference type="SMART" id="SM00220">
    <property type="entry name" value="S_TKc"/>
    <property type="match status" value="1"/>
</dbReference>
<evidence type="ECO:0000256" key="2">
    <source>
        <dbReference type="ARBA" id="ARBA00022737"/>
    </source>
</evidence>
<dbReference type="SUPFAM" id="SSF56112">
    <property type="entry name" value="Protein kinase-like (PK-like)"/>
    <property type="match status" value="1"/>
</dbReference>
<dbReference type="CDD" id="cd00030">
    <property type="entry name" value="C2"/>
    <property type="match status" value="1"/>
</dbReference>
<proteinExistence type="inferred from homology"/>
<dbReference type="Gene3D" id="3.40.50.300">
    <property type="entry name" value="P-loop containing nucleotide triphosphate hydrolases"/>
    <property type="match status" value="1"/>
</dbReference>
<dbReference type="InterPro" id="IPR011009">
    <property type="entry name" value="Kinase-like_dom_sf"/>
</dbReference>
<sequence length="1588" mass="175861">MVTLKVIAATDLPPAKWHQGKTPSCYVKIVAGKDYELRTKSVSAETSSSPRWDESFDLALPLDSRIRIQLKWKYLRFGHAVLGEFTVVLSDIFQRQQKSNGLVVCDLLRPNGIAVVGHLQIATSDTLPGVSQTESGNAVSAATDSPGNWDNANALQTSSSSRSPIVEDRPRTSNTVLPAPGWAAHDAFNELLEDFGGKNFPDDPNPPHSGWSHSLDDVAWPQPSGWGLWGEAPVVARSGAAAGAPVAHDAAALQYSASQSTNGKLVQPPLPASSRAYPHSAAFNTMSLAEDAIQRSELDRSSNIMMVVPSNTLGMKVAADLLEFVCKYLQDVLDLGNILGEIHPIVGIAWRLVSSAAQAVKAQMSRDSDVVELVAVMAKSYKLIGPLKDERLRSPALLDAIKSTVNLTVECTAFILEYCEKGFAARLVRQTFSKTVQRKIEDFKGRFSDLQWSRMETTGGEVVLIGTAIRRSQVMQWLQSATTKATLPPCLPETRTELLGLVSKWVASPQGDQDKKVIWLHGLPGCGKSTVAATFVSLYRDTGWLGPCIFFDRKGEDIKPSDLILRLTKGLAEVDKDIEDRVLHTLEAYGHDVAERSLVEQFAILILEPLRALPEEYRATGEPLVIVLDGLNECGDARSRKELLFVLSQKTTQLPSWLRIIVTSREERDIVDAFESSPNIRSQGLDISTESNKLDIMLYIREAMRRIRESKTELPLENWPGDDAIQALSDKAAGLFIWAAIACAYDDGHDPVSRLETILRGSMRHQQLDELYLTILQMLGDWTDDSFATAFQDIVGAVVAAEEPLTDMIIDQVLDRPPTQPAIHTIKSLLCILTVQEDRVLQIIHDSFEDFITNSNAAAPIGAHWLITLPQQRQDLALGCLSLLAADVSQPAPEGMVWTRSHLKQKMGPGLLHAYRHWVPYLCSPTSAFDVPPEELEIMLRPNYFFRWWSVVQAVWSSSVALALAGDLLTWSRTHISSLASFHITNADLKQLEDDLDGRRLTIRPSNDLLAVLYSKREPESRADLDAPGLPHDFFESLEEALDQYTKWSSAVEEERAEAATPKDDSHRETVMQSMSTCLTDTRNAGDEIEMTLLRFLSSRSTKECTLSSTDGLSSRVIEIQGLLQLAAEQTERFEASLHLCRLEAALDKLYSSGYGHIDTLLNKLSDMWRHLTKLFTQLNESVIGMITLHELYSTSHTTSLDTTRAQIRSCLQYLTNAMAALNTANIMRIMAASGIEQSNFYRQTIQEACKYSRARSVILQFGEASESSTDEFSPNGSNIVLEALQAALDAGVGDVFRPLLQGANDLHGLPWSYYVQDVGDVKVRNRWQKLQRGRYKDADVVIKVIPFTGDRQHLANIVRWRQFRHRNLQPFVGINLEVFAPNPAVISPWVQPGNVRAVIRSKELSDLSPLRRQWIKDVASGLAYLHAWDVLHGDLHGANVLIDEYSALLADFGFTTNQVSDSTSSMLSPSPPVPWAAPELLSESPVVADAACDVFSFGRTCVEIYTGEDPFGDATSIDVANYITNNDHPPRPTSALTVGNVYIKSEEMSDSLWELVLQCWKTEPDSRPDMVTVVQTIEHLEDVAVGL</sequence>
<dbReference type="PROSITE" id="PS50004">
    <property type="entry name" value="C2"/>
    <property type="match status" value="1"/>
</dbReference>
<dbReference type="SUPFAM" id="SSF49562">
    <property type="entry name" value="C2 domain (Calcium/lipid-binding domain, CaLB)"/>
    <property type="match status" value="1"/>
</dbReference>
<dbReference type="GO" id="GO:0004672">
    <property type="term" value="F:protein kinase activity"/>
    <property type="evidence" value="ECO:0007669"/>
    <property type="project" value="InterPro"/>
</dbReference>
<dbReference type="InterPro" id="IPR035892">
    <property type="entry name" value="C2_domain_sf"/>
</dbReference>
<accession>A0A4R0RCP7</accession>
<feature type="domain" description="Protein kinase" evidence="5">
    <location>
        <begin position="1282"/>
        <end position="1581"/>
    </location>
</feature>
<gene>
    <name evidence="6" type="primary">POC1A_4</name>
    <name evidence="6" type="ORF">EIP91_008558</name>
</gene>
<dbReference type="STRING" id="92696.A0A4R0RCP7"/>
<evidence type="ECO:0000256" key="1">
    <source>
        <dbReference type="ARBA" id="ARBA00008171"/>
    </source>
</evidence>
<evidence type="ECO:0000259" key="4">
    <source>
        <dbReference type="PROSITE" id="PS50004"/>
    </source>
</evidence>
<dbReference type="InterPro" id="IPR001245">
    <property type="entry name" value="Ser-Thr/Tyr_kinase_cat_dom"/>
</dbReference>
<dbReference type="EMBL" id="RWJN01000475">
    <property type="protein sequence ID" value="TCD61368.1"/>
    <property type="molecule type" value="Genomic_DNA"/>
</dbReference>
<dbReference type="InterPro" id="IPR056884">
    <property type="entry name" value="NPHP3-like_N"/>
</dbReference>
<evidence type="ECO:0000313" key="7">
    <source>
        <dbReference type="Proteomes" id="UP000292702"/>
    </source>
</evidence>
<dbReference type="Proteomes" id="UP000292702">
    <property type="component" value="Unassembled WGS sequence"/>
</dbReference>
<dbReference type="SMART" id="SM00239">
    <property type="entry name" value="C2"/>
    <property type="match status" value="1"/>
</dbReference>
<evidence type="ECO:0000259" key="5">
    <source>
        <dbReference type="PROSITE" id="PS50011"/>
    </source>
</evidence>
<feature type="domain" description="C2" evidence="4">
    <location>
        <begin position="1"/>
        <end position="102"/>
    </location>
</feature>
<feature type="region of interest" description="Disordered" evidence="3">
    <location>
        <begin position="127"/>
        <end position="178"/>
    </location>
</feature>
<dbReference type="PANTHER" id="PTHR10039">
    <property type="entry name" value="AMELOGENIN"/>
    <property type="match status" value="1"/>
</dbReference>
<comment type="similarity">
    <text evidence="1">Belongs to the protein kinase superfamily. TKL Ser/Thr protein kinase family. ROCO subfamily.</text>
</comment>
<dbReference type="Gene3D" id="1.10.510.10">
    <property type="entry name" value="Transferase(Phosphotransferase) domain 1"/>
    <property type="match status" value="1"/>
</dbReference>
<feature type="compositionally biased region" description="Polar residues" evidence="3">
    <location>
        <begin position="127"/>
        <end position="163"/>
    </location>
</feature>
<dbReference type="Pfam" id="PF24883">
    <property type="entry name" value="NPHP3_N"/>
    <property type="match status" value="1"/>
</dbReference>
<keyword evidence="2" id="KW-0677">Repeat</keyword>
<dbReference type="GO" id="GO:0005524">
    <property type="term" value="F:ATP binding"/>
    <property type="evidence" value="ECO:0007669"/>
    <property type="project" value="InterPro"/>
</dbReference>
<evidence type="ECO:0000256" key="3">
    <source>
        <dbReference type="SAM" id="MobiDB-lite"/>
    </source>
</evidence>
<dbReference type="SUPFAM" id="SSF52540">
    <property type="entry name" value="P-loop containing nucleoside triphosphate hydrolases"/>
    <property type="match status" value="1"/>
</dbReference>
<dbReference type="Pfam" id="PF00168">
    <property type="entry name" value="C2"/>
    <property type="match status" value="1"/>
</dbReference>
<dbReference type="InterPro" id="IPR027417">
    <property type="entry name" value="P-loop_NTPase"/>
</dbReference>
<dbReference type="PROSITE" id="PS50011">
    <property type="entry name" value="PROTEIN_KINASE_DOM"/>
    <property type="match status" value="1"/>
</dbReference>
<comment type="caution">
    <text evidence="6">The sequence shown here is derived from an EMBL/GenBank/DDBJ whole genome shotgun (WGS) entry which is preliminary data.</text>
</comment>
<evidence type="ECO:0000313" key="6">
    <source>
        <dbReference type="EMBL" id="TCD61368.1"/>
    </source>
</evidence>